<evidence type="ECO:0000313" key="2">
    <source>
        <dbReference type="Proteomes" id="UP001152795"/>
    </source>
</evidence>
<dbReference type="OrthoDB" id="5972801at2759"/>
<dbReference type="Proteomes" id="UP001152795">
    <property type="component" value="Unassembled WGS sequence"/>
</dbReference>
<gene>
    <name evidence="1" type="ORF">PACLA_8A036365</name>
</gene>
<dbReference type="AlphaFoldDB" id="A0A6S7H0K2"/>
<proteinExistence type="predicted"/>
<dbReference type="EMBL" id="CACRXK020002784">
    <property type="protein sequence ID" value="CAB3996036.1"/>
    <property type="molecule type" value="Genomic_DNA"/>
</dbReference>
<protein>
    <submittedName>
        <fullName evidence="1">Uncharacterized protein</fullName>
    </submittedName>
</protein>
<organism evidence="1 2">
    <name type="scientific">Paramuricea clavata</name>
    <name type="common">Red gorgonian</name>
    <name type="synonym">Violescent sea-whip</name>
    <dbReference type="NCBI Taxonomy" id="317549"/>
    <lineage>
        <taxon>Eukaryota</taxon>
        <taxon>Metazoa</taxon>
        <taxon>Cnidaria</taxon>
        <taxon>Anthozoa</taxon>
        <taxon>Octocorallia</taxon>
        <taxon>Malacalcyonacea</taxon>
        <taxon>Plexauridae</taxon>
        <taxon>Paramuricea</taxon>
    </lineage>
</organism>
<sequence>MSQMNKTNMAVLNLYIKLYAVALFLATVLVSPLNSTKMKLTGKITVSGLEEGISLGEESFLKVELNDVSLMDASAVMLGKDEQSLPVGTKLGPGSEGLNYTIVCEKPENLGPAYSVSAVLNVGWKPSGEEWIRKGDYFTDTVHDVDLSEDSDPIVADVVMVHYPK</sequence>
<keyword evidence="2" id="KW-1185">Reference proteome</keyword>
<name>A0A6S7H0K2_PARCT</name>
<evidence type="ECO:0000313" key="1">
    <source>
        <dbReference type="EMBL" id="CAB3996036.1"/>
    </source>
</evidence>
<reference evidence="1" key="1">
    <citation type="submission" date="2020-04" db="EMBL/GenBank/DDBJ databases">
        <authorList>
            <person name="Alioto T."/>
            <person name="Alioto T."/>
            <person name="Gomez Garrido J."/>
        </authorList>
    </citation>
    <scope>NUCLEOTIDE SEQUENCE</scope>
    <source>
        <strain evidence="1">A484AB</strain>
    </source>
</reference>
<accession>A0A6S7H0K2</accession>
<comment type="caution">
    <text evidence="1">The sequence shown here is derived from an EMBL/GenBank/DDBJ whole genome shotgun (WGS) entry which is preliminary data.</text>
</comment>